<dbReference type="EMBL" id="LKHV01000006">
    <property type="protein sequence ID" value="KRG18573.1"/>
    <property type="molecule type" value="Genomic_DNA"/>
</dbReference>
<dbReference type="GO" id="GO:0048038">
    <property type="term" value="F:quinone binding"/>
    <property type="evidence" value="ECO:0007669"/>
    <property type="project" value="UniProtKB-KW"/>
</dbReference>
<comment type="subcellular location">
    <subcellularLocation>
        <location evidence="5">Cell membrane</location>
        <topology evidence="5">Multi-pass membrane protein</topology>
    </subcellularLocation>
    <subcellularLocation>
        <location evidence="1">Endomembrane system</location>
        <topology evidence="1">Multi-pass membrane protein</topology>
    </subcellularLocation>
    <subcellularLocation>
        <location evidence="6">Membrane</location>
        <topology evidence="6">Multi-pass membrane protein</topology>
    </subcellularLocation>
</comment>
<dbReference type="PATRIC" id="fig|1590042.3.peg.1484"/>
<sequence length="480" mass="52500">MQADFSLIMPEITLLVAACIVLLVDVFIKPNWRGLTYFLSQLALVVSFVVCLQTEVQAPSVSFSNHWVVDPLSQMLKLFMLGVMFIVFLYSRVYVTERTIARGEFHILALFSTLGMMLLVSANTLLLLYLGLELLTLPLYVLVALRRDAADSVEAGMKYFVVGALASGLLLYGISILFGLTNSIELSQITSYIQQANADQMGLLLFALVFIVIGLAFKLGAVPCHMWIPDIYEGAPTNVTLLVGSAPKLAAFGMAYRLLNDTLMGLSQDWSQYFIVLALLSLAVGNFTAIAQTNIKRMLAYSTIAHIGFILLGFVVAPSIGFAPALFYTIVYAITACCAFGVIILLSAKGVERDTLEDIKGLCHRSPWLAFIMLLAMFSLAGVPPLVGFYAKFVILKALIDSGMVWLAAVCVVFSIIGAFYYLRVIWLMYFEKPEIVNRVGGALDLRAVLSLNGLLVLALGLLPAPLFSLCQQVFSKLVA</sequence>
<organism evidence="8">
    <name type="scientific">Candidatus Berkiella cookevillensis</name>
    <dbReference type="NCBI Taxonomy" id="437022"/>
    <lineage>
        <taxon>Bacteria</taxon>
        <taxon>Pseudomonadati</taxon>
        <taxon>Pseudomonadota</taxon>
        <taxon>Gammaproteobacteria</taxon>
        <taxon>Candidatus Berkiellales</taxon>
        <taxon>Candidatus Berkiellaceae</taxon>
        <taxon>Candidatus Berkiella</taxon>
    </lineage>
</organism>
<dbReference type="PRINTS" id="PR01434">
    <property type="entry name" value="NADHDHGNASE5"/>
</dbReference>
<feature type="transmembrane region" description="Helical" evidence="5">
    <location>
        <begin position="298"/>
        <end position="320"/>
    </location>
</feature>
<feature type="transmembrane region" description="Helical" evidence="5">
    <location>
        <begin position="326"/>
        <end position="348"/>
    </location>
</feature>
<feature type="transmembrane region" description="Helical" evidence="5">
    <location>
        <begin position="12"/>
        <end position="28"/>
    </location>
</feature>
<evidence type="ECO:0000256" key="2">
    <source>
        <dbReference type="ARBA" id="ARBA00022692"/>
    </source>
</evidence>
<keyword evidence="10" id="KW-1185">Reference proteome</keyword>
<keyword evidence="3 5" id="KW-1133">Transmembrane helix</keyword>
<comment type="catalytic activity">
    <reaction evidence="5">
        <text>a quinone + NADH + 5 H(+)(in) = a quinol + NAD(+) + 4 H(+)(out)</text>
        <dbReference type="Rhea" id="RHEA:57888"/>
        <dbReference type="ChEBI" id="CHEBI:15378"/>
        <dbReference type="ChEBI" id="CHEBI:24646"/>
        <dbReference type="ChEBI" id="CHEBI:57540"/>
        <dbReference type="ChEBI" id="CHEBI:57945"/>
        <dbReference type="ChEBI" id="CHEBI:132124"/>
    </reaction>
</comment>
<evidence type="ECO:0000313" key="10">
    <source>
        <dbReference type="Proteomes" id="UP000051494"/>
    </source>
</evidence>
<dbReference type="OrthoDB" id="9768329at2"/>
<feature type="domain" description="NADH:quinone oxidoreductase/Mrp antiporter transmembrane" evidence="7">
    <location>
        <begin position="122"/>
        <end position="417"/>
    </location>
</feature>
<dbReference type="Pfam" id="PF00361">
    <property type="entry name" value="Proton_antipo_M"/>
    <property type="match status" value="1"/>
</dbReference>
<feature type="transmembrane region" description="Helical" evidence="5">
    <location>
        <begin position="444"/>
        <end position="468"/>
    </location>
</feature>
<feature type="transmembrane region" description="Helical" evidence="5">
    <location>
        <begin position="201"/>
        <end position="228"/>
    </location>
</feature>
<dbReference type="NCBIfam" id="NF004442">
    <property type="entry name" value="PRK05777.1-5"/>
    <property type="match status" value="1"/>
</dbReference>
<reference evidence="8" key="1">
    <citation type="submission" date="2015-09" db="EMBL/GenBank/DDBJ databases">
        <title>Draft Genome Sequences of Two Novel Amoeba-resistant Intranuclear Bacteria, Candidatus Berkiella cookevillensis and Candidatus Berkiella aquae.</title>
        <authorList>
            <person name="Mehari Y.T."/>
            <person name="Arivett B.A."/>
            <person name="Farone A.L."/>
            <person name="Gunderson J.H."/>
            <person name="Farone M.B."/>
        </authorList>
    </citation>
    <scope>NUCLEOTIDE SEQUENCE [LARGE SCALE GENOMIC DNA]</scope>
    <source>
        <strain evidence="8">CC99</strain>
    </source>
</reference>
<dbReference type="EC" id="7.1.1.-" evidence="5"/>
<dbReference type="NCBIfam" id="TIGR01770">
    <property type="entry name" value="NDH_I_N"/>
    <property type="match status" value="1"/>
</dbReference>
<keyword evidence="4 5" id="KW-0472">Membrane</keyword>
<dbReference type="HAMAP" id="MF_00445">
    <property type="entry name" value="NDH1_NuoN_1"/>
    <property type="match status" value="1"/>
</dbReference>
<accession>A0A0Q9YDH8</accession>
<comment type="similarity">
    <text evidence="5">Belongs to the complex I subunit 2 family.</text>
</comment>
<dbReference type="GO" id="GO:0008137">
    <property type="term" value="F:NADH dehydrogenase (ubiquinone) activity"/>
    <property type="evidence" value="ECO:0007669"/>
    <property type="project" value="InterPro"/>
</dbReference>
<dbReference type="GO" id="GO:0012505">
    <property type="term" value="C:endomembrane system"/>
    <property type="evidence" value="ECO:0007669"/>
    <property type="project" value="UniProtKB-SubCell"/>
</dbReference>
<evidence type="ECO:0000256" key="1">
    <source>
        <dbReference type="ARBA" id="ARBA00004127"/>
    </source>
</evidence>
<comment type="subunit">
    <text evidence="5">NDH-1 is composed of 14 different subunits. Subunits NuoA, H, J, K, L, M, N constitute the membrane sector of the complex.</text>
</comment>
<keyword evidence="5" id="KW-0830">Ubiquinone</keyword>
<gene>
    <name evidence="5 8" type="primary">nuoN</name>
    <name evidence="9" type="ORF">CC99x_002915</name>
    <name evidence="8" type="ORF">CC99x_01459</name>
</gene>
<dbReference type="AlphaFoldDB" id="A0A0Q9YDH8"/>
<keyword evidence="5" id="KW-0874">Quinone</keyword>
<dbReference type="RefSeq" id="WP_057624556.1">
    <property type="nucleotide sequence ID" value="NZ_LKHV02000001.1"/>
</dbReference>
<keyword evidence="8" id="KW-0560">Oxidoreductase</keyword>
<keyword evidence="5" id="KW-0520">NAD</keyword>
<feature type="transmembrane region" description="Helical" evidence="5">
    <location>
        <begin position="403"/>
        <end position="423"/>
    </location>
</feature>
<keyword evidence="5" id="KW-1278">Translocase</keyword>
<name>A0A0Q9YDH8_9GAMM</name>
<keyword evidence="5" id="KW-1003">Cell membrane</keyword>
<dbReference type="EMBL" id="LKHV02000001">
    <property type="protein sequence ID" value="MCS5707849.1"/>
    <property type="molecule type" value="Genomic_DNA"/>
</dbReference>
<keyword evidence="2 5" id="KW-0812">Transmembrane</keyword>
<evidence type="ECO:0000256" key="4">
    <source>
        <dbReference type="ARBA" id="ARBA00023136"/>
    </source>
</evidence>
<dbReference type="InterPro" id="IPR001750">
    <property type="entry name" value="ND/Mrp_TM"/>
</dbReference>
<evidence type="ECO:0000259" key="7">
    <source>
        <dbReference type="Pfam" id="PF00361"/>
    </source>
</evidence>
<comment type="function">
    <text evidence="5">NDH-1 shuttles electrons from NADH, via FMN and iron-sulfur (Fe-S) centers, to quinones in the respiratory chain. The immediate electron acceptor for the enzyme in this species is believed to be ubiquinone. Couples the redox reaction to proton translocation (for every two electrons transferred, four hydrogen ions are translocated across the cytoplasmic membrane), and thus conserves the redox energy in a proton gradient.</text>
</comment>
<evidence type="ECO:0000313" key="9">
    <source>
        <dbReference type="EMBL" id="MCS5707849.1"/>
    </source>
</evidence>
<proteinExistence type="inferred from homology"/>
<feature type="transmembrane region" description="Helical" evidence="5">
    <location>
        <begin position="368"/>
        <end position="391"/>
    </location>
</feature>
<dbReference type="GO" id="GO:0042773">
    <property type="term" value="P:ATP synthesis coupled electron transport"/>
    <property type="evidence" value="ECO:0007669"/>
    <property type="project" value="InterPro"/>
</dbReference>
<feature type="transmembrane region" description="Helical" evidence="5">
    <location>
        <begin position="35"/>
        <end position="56"/>
    </location>
</feature>
<dbReference type="STRING" id="437022.CC99x_01459"/>
<dbReference type="GO" id="GO:0005886">
    <property type="term" value="C:plasma membrane"/>
    <property type="evidence" value="ECO:0007669"/>
    <property type="project" value="UniProtKB-SubCell"/>
</dbReference>
<evidence type="ECO:0000256" key="6">
    <source>
        <dbReference type="RuleBase" id="RU000320"/>
    </source>
</evidence>
<feature type="transmembrane region" description="Helical" evidence="5">
    <location>
        <begin position="107"/>
        <end position="132"/>
    </location>
</feature>
<evidence type="ECO:0000256" key="5">
    <source>
        <dbReference type="HAMAP-Rule" id="MF_00445"/>
    </source>
</evidence>
<dbReference type="Proteomes" id="UP000051494">
    <property type="component" value="Unassembled WGS sequence"/>
</dbReference>
<evidence type="ECO:0000256" key="3">
    <source>
        <dbReference type="ARBA" id="ARBA00022989"/>
    </source>
</evidence>
<dbReference type="InterPro" id="IPR010096">
    <property type="entry name" value="NADH-Q_OxRdtase_suN/2"/>
</dbReference>
<reference evidence="9" key="2">
    <citation type="journal article" date="2016" name="Genome Announc.">
        <title>Draft Genome Sequences of Two Novel Amoeba-Resistant Intranuclear Bacteria, 'Candidatus Berkiella cookevillensis' and 'Candidatus Berkiella aquae'.</title>
        <authorList>
            <person name="Mehari Y.T."/>
            <person name="Arivett B.A."/>
            <person name="Farone A.L."/>
            <person name="Gunderson J.H."/>
            <person name="Farone M.B."/>
        </authorList>
    </citation>
    <scope>NUCLEOTIDE SEQUENCE</scope>
    <source>
        <strain evidence="9">CC99</strain>
    </source>
</reference>
<evidence type="ECO:0000313" key="8">
    <source>
        <dbReference type="EMBL" id="KRG18573.1"/>
    </source>
</evidence>
<keyword evidence="5" id="KW-0813">Transport</keyword>
<feature type="transmembrane region" description="Helical" evidence="5">
    <location>
        <begin position="159"/>
        <end position="180"/>
    </location>
</feature>
<dbReference type="GO" id="GO:0050136">
    <property type="term" value="F:NADH dehydrogenase (quinone) (non-electrogenic) activity"/>
    <property type="evidence" value="ECO:0007669"/>
    <property type="project" value="UniProtKB-UniRule"/>
</dbReference>
<feature type="transmembrane region" description="Helical" evidence="5">
    <location>
        <begin position="270"/>
        <end position="291"/>
    </location>
</feature>
<comment type="caution">
    <text evidence="8">The sequence shown here is derived from an EMBL/GenBank/DDBJ whole genome shotgun (WGS) entry which is preliminary data.</text>
</comment>
<dbReference type="PANTHER" id="PTHR22773">
    <property type="entry name" value="NADH DEHYDROGENASE"/>
    <property type="match status" value="1"/>
</dbReference>
<reference evidence="9" key="3">
    <citation type="submission" date="2021-06" db="EMBL/GenBank/DDBJ databases">
        <title>Genomic Description and Analysis of Intracellular Bacteria, Candidatus Berkiella cookevillensis and Candidatus Berkiella aquae.</title>
        <authorList>
            <person name="Kidane D.T."/>
            <person name="Mehari Y.T."/>
            <person name="Rice F.C."/>
            <person name="Arivett B.A."/>
            <person name="Farone A.L."/>
            <person name="Berk S.G."/>
            <person name="Farone M.B."/>
        </authorList>
    </citation>
    <scope>NUCLEOTIDE SEQUENCE</scope>
    <source>
        <strain evidence="9">CC99</strain>
    </source>
</reference>
<feature type="transmembrane region" description="Helical" evidence="5">
    <location>
        <begin position="76"/>
        <end position="95"/>
    </location>
</feature>
<protein>
    <recommendedName>
        <fullName evidence="5">NADH-quinone oxidoreductase subunit N</fullName>
        <ecNumber evidence="5">7.1.1.-</ecNumber>
    </recommendedName>
    <alternativeName>
        <fullName evidence="5">NADH dehydrogenase I subunit N</fullName>
    </alternativeName>
    <alternativeName>
        <fullName evidence="5">NDH-1 subunit N</fullName>
    </alternativeName>
</protein>